<feature type="compositionally biased region" description="Polar residues" evidence="3">
    <location>
        <begin position="120"/>
        <end position="133"/>
    </location>
</feature>
<dbReference type="SUPFAM" id="SSF50249">
    <property type="entry name" value="Nucleic acid-binding proteins"/>
    <property type="match status" value="1"/>
</dbReference>
<proteinExistence type="predicted"/>
<dbReference type="Gene3D" id="2.40.50.140">
    <property type="entry name" value="Nucleic acid-binding proteins"/>
    <property type="match status" value="1"/>
</dbReference>
<feature type="compositionally biased region" description="Basic and acidic residues" evidence="3">
    <location>
        <begin position="108"/>
        <end position="119"/>
    </location>
</feature>
<evidence type="ECO:0000313" key="5">
    <source>
        <dbReference type="Proteomes" id="UP000028098"/>
    </source>
</evidence>
<dbReference type="EMBL" id="JPGB01000006">
    <property type="protein sequence ID" value="KEQ49625.1"/>
    <property type="molecule type" value="Genomic_DNA"/>
</dbReference>
<dbReference type="Proteomes" id="UP000028098">
    <property type="component" value="Unassembled WGS sequence"/>
</dbReference>
<dbReference type="Pfam" id="PF00436">
    <property type="entry name" value="SSB"/>
    <property type="match status" value="1"/>
</dbReference>
<reference evidence="4 5" key="1">
    <citation type="submission" date="2014-05" db="EMBL/GenBank/DDBJ databases">
        <authorList>
            <person name="Daugherty S.C."/>
            <person name="Tallon L.J."/>
            <person name="Sadzewicz L."/>
            <person name="Kilian M."/>
            <person name="Tettelin H."/>
        </authorList>
    </citation>
    <scope>NUCLEOTIDE SEQUENCE [LARGE SCALE GENOMIC DNA]</scope>
    <source>
        <strain evidence="4 5">SK143</strain>
    </source>
</reference>
<name>A0A081R352_STROR</name>
<dbReference type="GO" id="GO:0006260">
    <property type="term" value="P:DNA replication"/>
    <property type="evidence" value="ECO:0007669"/>
    <property type="project" value="InterPro"/>
</dbReference>
<keyword evidence="1 2" id="KW-0238">DNA-binding</keyword>
<sequence>MQVFIASGRVAFIPSDAVGQTKNGHASFKFEFVCDSSMNDDTNKPISSFFHVQVYGKQAELMAQSLSKGSPILLKGEIIQRPYNDEQGQRRTYQFISPNQQGGITFLENKEASNRRKQEQQGFYQPTPSSIPTSYPEPMDADSPF</sequence>
<evidence type="ECO:0000256" key="3">
    <source>
        <dbReference type="SAM" id="MobiDB-lite"/>
    </source>
</evidence>
<dbReference type="RefSeq" id="WP_042902893.1">
    <property type="nucleotide sequence ID" value="NZ_JPGB01000006.1"/>
</dbReference>
<dbReference type="AlphaFoldDB" id="A0A081R352"/>
<organism evidence="4 5">
    <name type="scientific">Streptococcus oralis</name>
    <dbReference type="NCBI Taxonomy" id="1303"/>
    <lineage>
        <taxon>Bacteria</taxon>
        <taxon>Bacillati</taxon>
        <taxon>Bacillota</taxon>
        <taxon>Bacilli</taxon>
        <taxon>Lactobacillales</taxon>
        <taxon>Streptococcaceae</taxon>
        <taxon>Streptococcus</taxon>
    </lineage>
</organism>
<evidence type="ECO:0000256" key="1">
    <source>
        <dbReference type="ARBA" id="ARBA00023125"/>
    </source>
</evidence>
<dbReference type="PATRIC" id="fig|1303.44.peg.1499"/>
<dbReference type="PIRSF" id="PIRSF002070">
    <property type="entry name" value="SSB"/>
    <property type="match status" value="1"/>
</dbReference>
<dbReference type="GO" id="GO:0003697">
    <property type="term" value="F:single-stranded DNA binding"/>
    <property type="evidence" value="ECO:0007669"/>
    <property type="project" value="InterPro"/>
</dbReference>
<dbReference type="InterPro" id="IPR000424">
    <property type="entry name" value="Primosome_PriB/ssb"/>
</dbReference>
<dbReference type="PROSITE" id="PS50935">
    <property type="entry name" value="SSB"/>
    <property type="match status" value="1"/>
</dbReference>
<dbReference type="InterPro" id="IPR011344">
    <property type="entry name" value="ssDNA-bd"/>
</dbReference>
<feature type="region of interest" description="Disordered" evidence="3">
    <location>
        <begin position="108"/>
        <end position="145"/>
    </location>
</feature>
<evidence type="ECO:0000313" key="4">
    <source>
        <dbReference type="EMBL" id="KEQ49625.1"/>
    </source>
</evidence>
<gene>
    <name evidence="4" type="ORF">SK143_1567</name>
</gene>
<accession>A0A081R352</accession>
<dbReference type="InterPro" id="IPR012340">
    <property type="entry name" value="NA-bd_OB-fold"/>
</dbReference>
<comment type="caution">
    <text evidence="4">The sequence shown here is derived from an EMBL/GenBank/DDBJ whole genome shotgun (WGS) entry which is preliminary data.</text>
</comment>
<evidence type="ECO:0000256" key="2">
    <source>
        <dbReference type="PIRNR" id="PIRNR002070"/>
    </source>
</evidence>
<protein>
    <recommendedName>
        <fullName evidence="2">Single-stranded DNA-binding protein</fullName>
    </recommendedName>
</protein>
<dbReference type="CDD" id="cd04496">
    <property type="entry name" value="SSB_OBF"/>
    <property type="match status" value="1"/>
</dbReference>